<proteinExistence type="predicted"/>
<organism evidence="1 2">
    <name type="scientific">Salinicola lusitanus</name>
    <dbReference type="NCBI Taxonomy" id="1949085"/>
    <lineage>
        <taxon>Bacteria</taxon>
        <taxon>Pseudomonadati</taxon>
        <taxon>Pseudomonadota</taxon>
        <taxon>Gammaproteobacteria</taxon>
        <taxon>Oceanospirillales</taxon>
        <taxon>Halomonadaceae</taxon>
        <taxon>Salinicola</taxon>
    </lineage>
</organism>
<dbReference type="Gene3D" id="3.30.70.2590">
    <property type="match status" value="1"/>
</dbReference>
<dbReference type="InterPro" id="IPR038470">
    <property type="entry name" value="Cellsynth_D_sf"/>
</dbReference>
<dbReference type="InterPro" id="IPR022798">
    <property type="entry name" value="BcsD_bac"/>
</dbReference>
<evidence type="ECO:0000313" key="2">
    <source>
        <dbReference type="Proteomes" id="UP001453229"/>
    </source>
</evidence>
<dbReference type="Proteomes" id="UP001453229">
    <property type="component" value="Chromosome"/>
</dbReference>
<keyword evidence="2" id="KW-1185">Reference proteome</keyword>
<accession>A0ABZ3CMJ8</accession>
<reference evidence="1 2" key="1">
    <citation type="submission" date="2024-04" db="EMBL/GenBank/DDBJ databases">
        <title>Salinicola lusitanus LLJ914,a marine bacterium isolated from the Okinawa Trough.</title>
        <authorList>
            <person name="Li J."/>
        </authorList>
    </citation>
    <scope>NUCLEOTIDE SEQUENCE [LARGE SCALE GENOMIC DNA]</scope>
    <source>
        <strain evidence="1 2">LLJ914</strain>
    </source>
</reference>
<name>A0ABZ3CMJ8_9GAMM</name>
<dbReference type="EMBL" id="CP151919">
    <property type="protein sequence ID" value="XAD52386.1"/>
    <property type="molecule type" value="Genomic_DNA"/>
</dbReference>
<dbReference type="Pfam" id="PF03500">
    <property type="entry name" value="Cellsynth_D"/>
    <property type="match status" value="1"/>
</dbReference>
<gene>
    <name evidence="1" type="primary">bcsD</name>
    <name evidence="1" type="ORF">AAGT95_11040</name>
</gene>
<sequence>MKSIDEHDRLSLDYFTRRHCSRQWRTFLKVLASEMQSSAGKEESARFMRHVGRHLASEYPLDAPATLGDLEAQINARLDSMDWGWCTLNASDDHLAIEHVAYPVAVDTVEDPVAGEAWTRTISALLEGLYKHWLDGEGGDAPIAYRHGEPGRYLAFRYGGS</sequence>
<evidence type="ECO:0000313" key="1">
    <source>
        <dbReference type="EMBL" id="XAD52386.1"/>
    </source>
</evidence>
<dbReference type="RefSeq" id="WP_342593810.1">
    <property type="nucleotide sequence ID" value="NZ_CP151919.1"/>
</dbReference>
<protein>
    <submittedName>
        <fullName evidence="1">Cellulose biosynthesis protein BcsD</fullName>
    </submittedName>
</protein>